<evidence type="ECO:0000256" key="1">
    <source>
        <dbReference type="ARBA" id="ARBA00001974"/>
    </source>
</evidence>
<evidence type="ECO:0000313" key="9">
    <source>
        <dbReference type="Proteomes" id="UP001150538"/>
    </source>
</evidence>
<feature type="binding site" evidence="6">
    <location>
        <position position="193"/>
    </location>
    <ligand>
        <name>FAD</name>
        <dbReference type="ChEBI" id="CHEBI:57692"/>
    </ligand>
</feature>
<accession>A0A9W7ZTR7</accession>
<name>A0A9W7ZTR7_9FUNG</name>
<evidence type="ECO:0000259" key="7">
    <source>
        <dbReference type="Pfam" id="PF01266"/>
    </source>
</evidence>
<reference evidence="8" key="1">
    <citation type="submission" date="2022-07" db="EMBL/GenBank/DDBJ databases">
        <title>Phylogenomic reconstructions and comparative analyses of Kickxellomycotina fungi.</title>
        <authorList>
            <person name="Reynolds N.K."/>
            <person name="Stajich J.E."/>
            <person name="Barry K."/>
            <person name="Grigoriev I.V."/>
            <person name="Crous P."/>
            <person name="Smith M.E."/>
        </authorList>
    </citation>
    <scope>NUCLEOTIDE SEQUENCE</scope>
    <source>
        <strain evidence="8">NBRC 100468</strain>
    </source>
</reference>
<organism evidence="8 9">
    <name type="scientific">Mycoemilia scoparia</name>
    <dbReference type="NCBI Taxonomy" id="417184"/>
    <lineage>
        <taxon>Eukaryota</taxon>
        <taxon>Fungi</taxon>
        <taxon>Fungi incertae sedis</taxon>
        <taxon>Zoopagomycota</taxon>
        <taxon>Kickxellomycotina</taxon>
        <taxon>Kickxellomycetes</taxon>
        <taxon>Kickxellales</taxon>
        <taxon>Kickxellaceae</taxon>
        <taxon>Mycoemilia</taxon>
    </lineage>
</organism>
<dbReference type="OrthoDB" id="2015447at2759"/>
<proteinExistence type="inferred from homology"/>
<evidence type="ECO:0000256" key="5">
    <source>
        <dbReference type="ARBA" id="ARBA00023002"/>
    </source>
</evidence>
<evidence type="ECO:0000256" key="3">
    <source>
        <dbReference type="ARBA" id="ARBA00022630"/>
    </source>
</evidence>
<dbReference type="AlphaFoldDB" id="A0A9W7ZTR7"/>
<keyword evidence="3" id="KW-0285">Flavoprotein</keyword>
<comment type="cofactor">
    <cofactor evidence="1 6">
        <name>FAD</name>
        <dbReference type="ChEBI" id="CHEBI:57692"/>
    </cofactor>
</comment>
<evidence type="ECO:0000256" key="6">
    <source>
        <dbReference type="PIRSR" id="PIRSR000189-1"/>
    </source>
</evidence>
<dbReference type="EMBL" id="JANBPU010000123">
    <property type="protein sequence ID" value="KAJ1915928.1"/>
    <property type="molecule type" value="Genomic_DNA"/>
</dbReference>
<dbReference type="SUPFAM" id="SSF51971">
    <property type="entry name" value="Nucleotide-binding domain"/>
    <property type="match status" value="1"/>
</dbReference>
<comment type="similarity">
    <text evidence="2">Belongs to the DAMOX/DASOX family.</text>
</comment>
<dbReference type="GO" id="GO:0019478">
    <property type="term" value="P:D-amino acid catabolic process"/>
    <property type="evidence" value="ECO:0007669"/>
    <property type="project" value="TreeGrafter"/>
</dbReference>
<dbReference type="SUPFAM" id="SSF54373">
    <property type="entry name" value="FAD-linked reductases, C-terminal domain"/>
    <property type="match status" value="1"/>
</dbReference>
<evidence type="ECO:0000256" key="2">
    <source>
        <dbReference type="ARBA" id="ARBA00006730"/>
    </source>
</evidence>
<dbReference type="PIRSF" id="PIRSF000189">
    <property type="entry name" value="D-aa_oxidase"/>
    <property type="match status" value="1"/>
</dbReference>
<gene>
    <name evidence="8" type="ORF">H4219_004062</name>
</gene>
<protein>
    <recommendedName>
        <fullName evidence="7">FAD dependent oxidoreductase domain-containing protein</fullName>
    </recommendedName>
</protein>
<dbReference type="PANTHER" id="PTHR11530">
    <property type="entry name" value="D-AMINO ACID OXIDASE"/>
    <property type="match status" value="1"/>
</dbReference>
<evidence type="ECO:0000256" key="4">
    <source>
        <dbReference type="ARBA" id="ARBA00022827"/>
    </source>
</evidence>
<dbReference type="InterPro" id="IPR023209">
    <property type="entry name" value="DAO"/>
</dbReference>
<dbReference type="GO" id="GO:0003884">
    <property type="term" value="F:D-amino-acid oxidase activity"/>
    <property type="evidence" value="ECO:0007669"/>
    <property type="project" value="InterPro"/>
</dbReference>
<comment type="caution">
    <text evidence="8">The sequence shown here is derived from an EMBL/GenBank/DDBJ whole genome shotgun (WGS) entry which is preliminary data.</text>
</comment>
<sequence length="332" mass="37270">MPDKKFPVVVIGAGVIGLTTALSLQRTGKFQVTIISSQYPRSKGAQESQDWASPWAGAHWRSWAGDDPDIQRMEEQTFHELVEIIKTTPEAGVSFIAGIEYMEDRHKPYIWYRSLVKGFKEIPKEYIPADMNYGCVYETLVINVPKYLGWLFAQFLDQGGKLVEQHLPHINDATKYLNNILPPNSPRIVVNCTALGAMNLGGVLDKNMYPIRGHTVLVDLPLSSKGNLATVTKQGPRNETTYVIPRGDGTVILGGTRQPYNQDRIADPEKTDDILINVLNTYPQIIDGLYVGEDDTAFDVLKRRIISENVGFRPARHGGVRFDVEIKGKFYY</sequence>
<dbReference type="GO" id="GO:0005737">
    <property type="term" value="C:cytoplasm"/>
    <property type="evidence" value="ECO:0007669"/>
    <property type="project" value="TreeGrafter"/>
</dbReference>
<keyword evidence="9" id="KW-1185">Reference proteome</keyword>
<keyword evidence="5" id="KW-0560">Oxidoreductase</keyword>
<dbReference type="GO" id="GO:0071949">
    <property type="term" value="F:FAD binding"/>
    <property type="evidence" value="ECO:0007669"/>
    <property type="project" value="InterPro"/>
</dbReference>
<dbReference type="PANTHER" id="PTHR11530:SF11">
    <property type="entry name" value="D-ASPARTATE OXIDASE"/>
    <property type="match status" value="1"/>
</dbReference>
<dbReference type="Gene3D" id="3.40.50.720">
    <property type="entry name" value="NAD(P)-binding Rossmann-like Domain"/>
    <property type="match status" value="1"/>
</dbReference>
<dbReference type="Proteomes" id="UP001150538">
    <property type="component" value="Unassembled WGS sequence"/>
</dbReference>
<dbReference type="Gene3D" id="3.30.9.10">
    <property type="entry name" value="D-Amino Acid Oxidase, subunit A, domain 2"/>
    <property type="match status" value="1"/>
</dbReference>
<dbReference type="InterPro" id="IPR006076">
    <property type="entry name" value="FAD-dep_OxRdtase"/>
</dbReference>
<feature type="domain" description="FAD dependent oxidoreductase" evidence="7">
    <location>
        <begin position="8"/>
        <end position="314"/>
    </location>
</feature>
<evidence type="ECO:0000313" key="8">
    <source>
        <dbReference type="EMBL" id="KAJ1915928.1"/>
    </source>
</evidence>
<keyword evidence="4 6" id="KW-0274">FAD</keyword>
<dbReference type="Pfam" id="PF01266">
    <property type="entry name" value="DAO"/>
    <property type="match status" value="1"/>
</dbReference>